<reference evidence="2" key="1">
    <citation type="submission" date="2018-06" db="EMBL/GenBank/DDBJ databases">
        <authorList>
            <person name="Zhirakovskaya E."/>
        </authorList>
    </citation>
    <scope>NUCLEOTIDE SEQUENCE</scope>
</reference>
<dbReference type="InterPro" id="IPR013517">
    <property type="entry name" value="FG-GAP"/>
</dbReference>
<sequence length="572" mass="61529">MSIYNDNNYKINSVYTSNYLINKHKKQLSLSLVLSVFAGHVCAAPEFQDVTQAAGISHVMTETLDSYTGGGAAWVDIDNDGYDDLFVPNAEKGKAGWLYHNNQQGGFVEIAAAAGLEDIDSSGMGVAIGDFDGDGYDDIFIAHGSNYLQAPFLGAERNTLYKNNGDNTFTDVTVAANLYNELANSMVASFGDIDADGDLDLYVGNYLPQGNMTSSVTANDRCTENHFYLNNGDGTFSEMGNQLGIDNAGCTLGTIMTDYDQDGDLDIYVTNDFTNPPEVVAGAFFFDFPDTFYRNDGVNEQGVPVFTADIVSNLKDTGNGMGITVGDYDNDGDFDYYTASFTRGESVYSVLNQSQQSVSGFTMFADKTTEAGLVVANNVEIAWGVSFFDADNDGFVDLYKANGCINGGCQALDFSENQFGGIFAAQEQPNHLFLNNRNGTFNDVAEQAGVRGGVPAEDTLLVCPWNAQPDVSFPCFDQSRSVIMSDYDNDGDVDLFVLNGTSTSRLYRNDTINGDNPPAAQQLSLRLKGTNGNHRAIGARVRVHSGAGINALTQLREVSSGSGHGSTSSFTL</sequence>
<evidence type="ECO:0000256" key="1">
    <source>
        <dbReference type="ARBA" id="ARBA00022729"/>
    </source>
</evidence>
<name>A0A3B0XS89_9ZZZZ</name>
<dbReference type="EMBL" id="UOFJ01000519">
    <property type="protein sequence ID" value="VAW70411.1"/>
    <property type="molecule type" value="Genomic_DNA"/>
</dbReference>
<keyword evidence="1" id="KW-0732">Signal</keyword>
<feature type="non-terminal residue" evidence="2">
    <location>
        <position position="572"/>
    </location>
</feature>
<accession>A0A3B0XS89</accession>
<dbReference type="InterPro" id="IPR028994">
    <property type="entry name" value="Integrin_alpha_N"/>
</dbReference>
<dbReference type="AlphaFoldDB" id="A0A3B0XS89"/>
<dbReference type="PANTHER" id="PTHR16026:SF0">
    <property type="entry name" value="CARTILAGE ACIDIC PROTEIN 1"/>
    <property type="match status" value="1"/>
</dbReference>
<protein>
    <recommendedName>
        <fullName evidence="3">ASPIC/UnbV domain-containing protein</fullName>
    </recommendedName>
</protein>
<organism evidence="2">
    <name type="scientific">hydrothermal vent metagenome</name>
    <dbReference type="NCBI Taxonomy" id="652676"/>
    <lineage>
        <taxon>unclassified sequences</taxon>
        <taxon>metagenomes</taxon>
        <taxon>ecological metagenomes</taxon>
    </lineage>
</organism>
<dbReference type="SUPFAM" id="SSF69318">
    <property type="entry name" value="Integrin alpha N-terminal domain"/>
    <property type="match status" value="1"/>
</dbReference>
<dbReference type="Gene3D" id="2.130.10.130">
    <property type="entry name" value="Integrin alpha, N-terminal"/>
    <property type="match status" value="1"/>
</dbReference>
<proteinExistence type="predicted"/>
<dbReference type="InterPro" id="IPR027039">
    <property type="entry name" value="Crtac1"/>
</dbReference>
<gene>
    <name evidence="2" type="ORF">MNBD_GAMMA10-2205</name>
</gene>
<dbReference type="PANTHER" id="PTHR16026">
    <property type="entry name" value="CARTILAGE ACIDIC PROTEIN 1"/>
    <property type="match status" value="1"/>
</dbReference>
<evidence type="ECO:0000313" key="2">
    <source>
        <dbReference type="EMBL" id="VAW70411.1"/>
    </source>
</evidence>
<dbReference type="Pfam" id="PF13517">
    <property type="entry name" value="FG-GAP_3"/>
    <property type="match status" value="3"/>
</dbReference>
<evidence type="ECO:0008006" key="3">
    <source>
        <dbReference type="Google" id="ProtNLM"/>
    </source>
</evidence>